<protein>
    <submittedName>
        <fullName evidence="3">Group 1 glycosyl transferase</fullName>
    </submittedName>
</protein>
<name>A0A3B1BKY2_9ZZZZ</name>
<dbReference type="SUPFAM" id="SSF53756">
    <property type="entry name" value="UDP-Glycosyltransferase/glycogen phosphorylase"/>
    <property type="match status" value="1"/>
</dbReference>
<dbReference type="Gene3D" id="3.40.50.2000">
    <property type="entry name" value="Glycogen Phosphorylase B"/>
    <property type="match status" value="2"/>
</dbReference>
<dbReference type="InterPro" id="IPR028098">
    <property type="entry name" value="Glyco_trans_4-like_N"/>
</dbReference>
<dbReference type="PANTHER" id="PTHR45947">
    <property type="entry name" value="SULFOQUINOVOSYL TRANSFERASE SQD2"/>
    <property type="match status" value="1"/>
</dbReference>
<dbReference type="InterPro" id="IPR050194">
    <property type="entry name" value="Glycosyltransferase_grp1"/>
</dbReference>
<evidence type="ECO:0000313" key="3">
    <source>
        <dbReference type="EMBL" id="VAX05407.1"/>
    </source>
</evidence>
<dbReference type="CDD" id="cd03798">
    <property type="entry name" value="GT4_WlbH-like"/>
    <property type="match status" value="1"/>
</dbReference>
<dbReference type="GO" id="GO:0016757">
    <property type="term" value="F:glycosyltransferase activity"/>
    <property type="evidence" value="ECO:0007669"/>
    <property type="project" value="InterPro"/>
</dbReference>
<accession>A0A3B1BKY2</accession>
<sequence length="392" mass="43484">MIKTLLFSSLFPNNAQPQHGIFVENRLRHLLETEEIETKVLAPVPWFPFKAAMFGKYAKFACVPQQEQRNAIDIMHPRYFLLPKIGMNTAPEAIYRTALPHAQRLIESGFNFDLIDAHYFYPDGVAAVMLAKKLGKPVIITARGSDLNLIPQYTIPRKKILWATRNADALVTVCQALKDVLLGMGGAEEKVTVLRNGVDLKKFIPPEDRAALRKDFGLGGKTLLSVGNLVELKGHHLIIEALNELPDFELIIVGNGEEHENLERQIESSGYKNRIKMIGVVEHSKLKDYYGAADALVLASSREGWANVLLEAMACGCPVLATNAGGSSEIVAEHAAGVLVQSRSVEGIVQGLKKLFTKLPERQSTRKYAEKFGWQETTKGQVKLFERVLSNA</sequence>
<proteinExistence type="predicted"/>
<evidence type="ECO:0000259" key="2">
    <source>
        <dbReference type="Pfam" id="PF13439"/>
    </source>
</evidence>
<dbReference type="Pfam" id="PF13439">
    <property type="entry name" value="Glyco_transf_4"/>
    <property type="match status" value="1"/>
</dbReference>
<organism evidence="3">
    <name type="scientific">hydrothermal vent metagenome</name>
    <dbReference type="NCBI Taxonomy" id="652676"/>
    <lineage>
        <taxon>unclassified sequences</taxon>
        <taxon>metagenomes</taxon>
        <taxon>ecological metagenomes</taxon>
    </lineage>
</organism>
<evidence type="ECO:0000259" key="1">
    <source>
        <dbReference type="Pfam" id="PF00534"/>
    </source>
</evidence>
<feature type="domain" description="Glycosyltransferase subfamily 4-like N-terminal" evidence="2">
    <location>
        <begin position="95"/>
        <end position="201"/>
    </location>
</feature>
<dbReference type="Pfam" id="PF00534">
    <property type="entry name" value="Glycos_transf_1"/>
    <property type="match status" value="1"/>
</dbReference>
<dbReference type="PANTHER" id="PTHR45947:SF3">
    <property type="entry name" value="SULFOQUINOVOSYL TRANSFERASE SQD2"/>
    <property type="match status" value="1"/>
</dbReference>
<feature type="domain" description="Glycosyl transferase family 1" evidence="1">
    <location>
        <begin position="219"/>
        <end position="371"/>
    </location>
</feature>
<dbReference type="AlphaFoldDB" id="A0A3B1BKY2"/>
<reference evidence="3" key="1">
    <citation type="submission" date="2018-06" db="EMBL/GenBank/DDBJ databases">
        <authorList>
            <person name="Zhirakovskaya E."/>
        </authorList>
    </citation>
    <scope>NUCLEOTIDE SEQUENCE</scope>
</reference>
<gene>
    <name evidence="3" type="ORF">MNBD_ALPHA03-792</name>
</gene>
<dbReference type="EMBL" id="UOFW01000136">
    <property type="protein sequence ID" value="VAX05407.1"/>
    <property type="molecule type" value="Genomic_DNA"/>
</dbReference>
<dbReference type="InterPro" id="IPR001296">
    <property type="entry name" value="Glyco_trans_1"/>
</dbReference>
<keyword evidence="3" id="KW-0808">Transferase</keyword>